<reference evidence="2" key="1">
    <citation type="journal article" date="2020" name="ISME J.">
        <title>Gammaproteobacteria mediating utilization of methyl-, sulfur- and petroleum organic compounds in deep ocean hydrothermal plumes.</title>
        <authorList>
            <person name="Zhou Z."/>
            <person name="Liu Y."/>
            <person name="Pan J."/>
            <person name="Cron B.R."/>
            <person name="Toner B.M."/>
            <person name="Anantharaman K."/>
            <person name="Breier J.A."/>
            <person name="Dick G.J."/>
            <person name="Li M."/>
        </authorList>
    </citation>
    <scope>NUCLEOTIDE SEQUENCE</scope>
    <source>
        <strain evidence="2">SZUA-1534</strain>
    </source>
</reference>
<evidence type="ECO:0000313" key="3">
    <source>
        <dbReference type="Proteomes" id="UP000623215"/>
    </source>
</evidence>
<keyword evidence="1" id="KW-1133">Transmembrane helix</keyword>
<evidence type="ECO:0000256" key="1">
    <source>
        <dbReference type="SAM" id="Phobius"/>
    </source>
</evidence>
<proteinExistence type="predicted"/>
<keyword evidence="1" id="KW-0812">Transmembrane</keyword>
<sequence>MRNKLIFLIPVLLLLSFVPSYGYESINIYPKYVYDNTSTILLQYKYMNPYYDTYDFTLHLNSSDIVFKNTTIYIPYIEKNKLLTLNITGYVVTYKQSYLVVIYKRYIVDNSSISGIHLVRIYRAYNQSEEIERNITVEGNESKEVINKTVPENRTPVVSVDKGEEKENISLYNESQVEVTTGKENYILYILLGILTGIIVGIIAIYILSL</sequence>
<comment type="caution">
    <text evidence="2">The sequence shown here is derived from an EMBL/GenBank/DDBJ whole genome shotgun (WGS) entry which is preliminary data.</text>
</comment>
<dbReference type="Proteomes" id="UP000623215">
    <property type="component" value="Unassembled WGS sequence"/>
</dbReference>
<feature type="transmembrane region" description="Helical" evidence="1">
    <location>
        <begin position="186"/>
        <end position="208"/>
    </location>
</feature>
<protein>
    <submittedName>
        <fullName evidence="2">Uncharacterized protein</fullName>
    </submittedName>
</protein>
<evidence type="ECO:0000313" key="2">
    <source>
        <dbReference type="EMBL" id="HIQ32749.1"/>
    </source>
</evidence>
<gene>
    <name evidence="2" type="ORF">EYH55_04640</name>
</gene>
<accession>A0A833A1V1</accession>
<keyword evidence="1" id="KW-0472">Membrane</keyword>
<dbReference type="AlphaFoldDB" id="A0A833A1V1"/>
<organism evidence="2 3">
    <name type="scientific">Methanothermococcus okinawensis</name>
    <dbReference type="NCBI Taxonomy" id="155863"/>
    <lineage>
        <taxon>Archaea</taxon>
        <taxon>Methanobacteriati</taxon>
        <taxon>Methanobacteriota</taxon>
        <taxon>Methanomada group</taxon>
        <taxon>Methanococci</taxon>
        <taxon>Methanococcales</taxon>
        <taxon>Methanococcaceae</taxon>
        <taxon>Methanothermococcus</taxon>
    </lineage>
</organism>
<dbReference type="EMBL" id="DQVW01000084">
    <property type="protein sequence ID" value="HIQ32749.1"/>
    <property type="molecule type" value="Genomic_DNA"/>
</dbReference>
<name>A0A833A1V1_9EURY</name>